<dbReference type="Pfam" id="PF12804">
    <property type="entry name" value="NTP_transf_3"/>
    <property type="match status" value="1"/>
</dbReference>
<dbReference type="OrthoDB" id="9797742at2"/>
<dbReference type="PANTHER" id="PTHR43777:SF1">
    <property type="entry name" value="MOLYBDENUM COFACTOR CYTIDYLYLTRANSFERASE"/>
    <property type="match status" value="1"/>
</dbReference>
<protein>
    <submittedName>
        <fullName evidence="2">Molybdenum cofactor cytidylyltransferase</fullName>
    </submittedName>
</protein>
<dbReference type="PANTHER" id="PTHR43777">
    <property type="entry name" value="MOLYBDENUM COFACTOR CYTIDYLYLTRANSFERASE"/>
    <property type="match status" value="1"/>
</dbReference>
<dbReference type="InterPro" id="IPR029044">
    <property type="entry name" value="Nucleotide-diphossugar_trans"/>
</dbReference>
<dbReference type="CDD" id="cd04182">
    <property type="entry name" value="GT_2_like_f"/>
    <property type="match status" value="1"/>
</dbReference>
<dbReference type="Proteomes" id="UP000184245">
    <property type="component" value="Unassembled WGS sequence"/>
</dbReference>
<evidence type="ECO:0000313" key="2">
    <source>
        <dbReference type="EMBL" id="SHE38832.1"/>
    </source>
</evidence>
<feature type="domain" description="MobA-like NTP transferase" evidence="1">
    <location>
        <begin position="6"/>
        <end position="172"/>
    </location>
</feature>
<reference evidence="2 3" key="1">
    <citation type="submission" date="2016-11" db="EMBL/GenBank/DDBJ databases">
        <authorList>
            <person name="Jaros S."/>
            <person name="Januszkiewicz K."/>
            <person name="Wedrychowicz H."/>
        </authorList>
    </citation>
    <scope>NUCLEOTIDE SEQUENCE [LARGE SCALE GENOMIC DNA]</scope>
    <source>
        <strain evidence="2 3">DSM 17459</strain>
    </source>
</reference>
<evidence type="ECO:0000313" key="3">
    <source>
        <dbReference type="Proteomes" id="UP000184245"/>
    </source>
</evidence>
<dbReference type="InterPro" id="IPR025877">
    <property type="entry name" value="MobA-like_NTP_Trfase"/>
</dbReference>
<dbReference type="STRING" id="1122155.SAMN02745158_00402"/>
<dbReference type="SUPFAM" id="SSF53448">
    <property type="entry name" value="Nucleotide-diphospho-sugar transferases"/>
    <property type="match status" value="1"/>
</dbReference>
<organism evidence="2 3">
    <name type="scientific">Lactonifactor longoviformis DSM 17459</name>
    <dbReference type="NCBI Taxonomy" id="1122155"/>
    <lineage>
        <taxon>Bacteria</taxon>
        <taxon>Bacillati</taxon>
        <taxon>Bacillota</taxon>
        <taxon>Clostridia</taxon>
        <taxon>Eubacteriales</taxon>
        <taxon>Clostridiaceae</taxon>
        <taxon>Lactonifactor</taxon>
    </lineage>
</organism>
<gene>
    <name evidence="2" type="ORF">SAMN02745158_00402</name>
</gene>
<sequence>MKIHMILLMAGFSKRFGENKLLYKIDGKPMYRYMAEVLSAVAGEQAGTVTLTAVTQHEAVRSGLKEMGIPVLWNPHSERGISSSLQIGLDALQRKGTDGETVYYAFFVGDQPYLQKKSVEDFFQAFSCQDKRIGCMSADGRPGNPVIFHEMYADELMNLSGDVGGKQVMRRHPRDIFYYPIADPRELEDVDQKEESGDEKMD</sequence>
<dbReference type="GO" id="GO:0016779">
    <property type="term" value="F:nucleotidyltransferase activity"/>
    <property type="evidence" value="ECO:0007669"/>
    <property type="project" value="UniProtKB-KW"/>
</dbReference>
<proteinExistence type="predicted"/>
<dbReference type="EMBL" id="FQVI01000001">
    <property type="protein sequence ID" value="SHE38832.1"/>
    <property type="molecule type" value="Genomic_DNA"/>
</dbReference>
<keyword evidence="2" id="KW-0548">Nucleotidyltransferase</keyword>
<accession>A0A1M4T2Q4</accession>
<keyword evidence="3" id="KW-1185">Reference proteome</keyword>
<name>A0A1M4T2Q4_9CLOT</name>
<dbReference type="Gene3D" id="3.90.550.10">
    <property type="entry name" value="Spore Coat Polysaccharide Biosynthesis Protein SpsA, Chain A"/>
    <property type="match status" value="1"/>
</dbReference>
<evidence type="ECO:0000259" key="1">
    <source>
        <dbReference type="Pfam" id="PF12804"/>
    </source>
</evidence>
<keyword evidence="2" id="KW-0808">Transferase</keyword>
<dbReference type="AlphaFoldDB" id="A0A1M4T2Q4"/>
<dbReference type="RefSeq" id="WP_072848568.1">
    <property type="nucleotide sequence ID" value="NZ_FQVI01000001.1"/>
</dbReference>